<feature type="transmembrane region" description="Helical" evidence="1">
    <location>
        <begin position="45"/>
        <end position="69"/>
    </location>
</feature>
<organism evidence="3 4">
    <name type="scientific">Spiroplasma clarkii</name>
    <dbReference type="NCBI Taxonomy" id="2139"/>
    <lineage>
        <taxon>Bacteria</taxon>
        <taxon>Bacillati</taxon>
        <taxon>Mycoplasmatota</taxon>
        <taxon>Mollicutes</taxon>
        <taxon>Entomoplasmatales</taxon>
        <taxon>Spiroplasmataceae</taxon>
        <taxon>Spiroplasma</taxon>
    </lineage>
</organism>
<feature type="transmembrane region" description="Helical" evidence="1">
    <location>
        <begin position="147"/>
        <end position="168"/>
    </location>
</feature>
<keyword evidence="3" id="KW-0378">Hydrolase</keyword>
<feature type="transmembrane region" description="Helical" evidence="1">
    <location>
        <begin position="293"/>
        <end position="310"/>
    </location>
</feature>
<feature type="transmembrane region" description="Helical" evidence="1">
    <location>
        <begin position="112"/>
        <end position="135"/>
    </location>
</feature>
<feature type="transmembrane region" description="Helical" evidence="1">
    <location>
        <begin position="322"/>
        <end position="343"/>
    </location>
</feature>
<sequence>MEDLGQFIPIDEQEPEKELNSFQKFQNKYYGLEHKFEFDKGNWKVNGMIFVVTAIIIPFTFSVIATLVFGLGKSENQSVASYVQILQIISIFVGFVVLIGREKNYIYNGKAWLFFYSVLPIAFAIALSMVIGQLLNKNQFLEAMLNIWIMIISCGTVLLMVFIIDKNFVKNFKESLSKRFLPLFLTALVGAFVLFVAQIGVSQLENLWAPSTDSNNQSSIIGILKGDDATRTEKTIYALSIFIYTVLIAPLIEEIVYRYCWNLNTSNRWFGFVTSAIAFGFVHYGITGDYAHALSYTVAGFVFSGVFLWTKGNTVACWWTHLFNNALSFIVIINNVLIGRSLWQY</sequence>
<reference evidence="3 4" key="1">
    <citation type="submission" date="2017-11" db="EMBL/GenBank/DDBJ databases">
        <title>Complete genome sequence of Spiroplasma clarkii CN-5 (DSM 19994).</title>
        <authorList>
            <person name="Tsai Y.-M."/>
            <person name="Chang A."/>
            <person name="Lo W.-S."/>
            <person name="Kuo C.-H."/>
        </authorList>
    </citation>
    <scope>NUCLEOTIDE SEQUENCE [LARGE SCALE GENOMIC DNA]</scope>
    <source>
        <strain evidence="3 4">CN-5</strain>
    </source>
</reference>
<accession>A0A1Y0L3H5</accession>
<keyword evidence="1" id="KW-0812">Transmembrane</keyword>
<dbReference type="AlphaFoldDB" id="A0A1Y0L3H5"/>
<gene>
    <name evidence="3" type="ORF">SCLAR_v1c12590</name>
</gene>
<keyword evidence="3" id="KW-0645">Protease</keyword>
<feature type="transmembrane region" description="Helical" evidence="1">
    <location>
        <begin position="81"/>
        <end position="100"/>
    </location>
</feature>
<protein>
    <submittedName>
        <fullName evidence="3">CAAX amino terminal membrane bound protease</fullName>
    </submittedName>
</protein>
<dbReference type="Proteomes" id="UP000231179">
    <property type="component" value="Chromosome"/>
</dbReference>
<dbReference type="OrthoDB" id="398378at2"/>
<evidence type="ECO:0000256" key="1">
    <source>
        <dbReference type="SAM" id="Phobius"/>
    </source>
</evidence>
<name>A0A1Y0L3H5_9MOLU</name>
<keyword evidence="4" id="KW-1185">Reference proteome</keyword>
<dbReference type="EMBL" id="CP024870">
    <property type="protein sequence ID" value="ATX71559.1"/>
    <property type="molecule type" value="Genomic_DNA"/>
</dbReference>
<dbReference type="InterPro" id="IPR003675">
    <property type="entry name" value="Rce1/LyrA-like_dom"/>
</dbReference>
<feature type="domain" description="CAAX prenyl protease 2/Lysostaphin resistance protein A-like" evidence="2">
    <location>
        <begin position="239"/>
        <end position="327"/>
    </location>
</feature>
<dbReference type="GO" id="GO:0080120">
    <property type="term" value="P:CAAX-box protein maturation"/>
    <property type="evidence" value="ECO:0007669"/>
    <property type="project" value="UniProtKB-ARBA"/>
</dbReference>
<feature type="transmembrane region" description="Helical" evidence="1">
    <location>
        <begin position="180"/>
        <end position="201"/>
    </location>
</feature>
<evidence type="ECO:0000259" key="2">
    <source>
        <dbReference type="Pfam" id="PF02517"/>
    </source>
</evidence>
<proteinExistence type="predicted"/>
<dbReference type="KEGG" id="scla:SCLARK_001794"/>
<dbReference type="GO" id="GO:0004175">
    <property type="term" value="F:endopeptidase activity"/>
    <property type="evidence" value="ECO:0007669"/>
    <property type="project" value="UniProtKB-ARBA"/>
</dbReference>
<dbReference type="RefSeq" id="WP_100255088.1">
    <property type="nucleotide sequence ID" value="NZ_CP015819.1"/>
</dbReference>
<keyword evidence="1" id="KW-1133">Transmembrane helix</keyword>
<feature type="transmembrane region" description="Helical" evidence="1">
    <location>
        <begin position="236"/>
        <end position="257"/>
    </location>
</feature>
<dbReference type="GO" id="GO:0006508">
    <property type="term" value="P:proteolysis"/>
    <property type="evidence" value="ECO:0007669"/>
    <property type="project" value="UniProtKB-KW"/>
</dbReference>
<keyword evidence="1" id="KW-0472">Membrane</keyword>
<evidence type="ECO:0000313" key="3">
    <source>
        <dbReference type="EMBL" id="ATX71559.1"/>
    </source>
</evidence>
<evidence type="ECO:0000313" key="4">
    <source>
        <dbReference type="Proteomes" id="UP000231179"/>
    </source>
</evidence>
<dbReference type="Pfam" id="PF02517">
    <property type="entry name" value="Rce1-like"/>
    <property type="match status" value="1"/>
</dbReference>
<feature type="transmembrane region" description="Helical" evidence="1">
    <location>
        <begin position="269"/>
        <end position="287"/>
    </location>
</feature>